<dbReference type="EMBL" id="KZ819602">
    <property type="protein sequence ID" value="PWN38344.1"/>
    <property type="molecule type" value="Genomic_DNA"/>
</dbReference>
<name>A0A316VM29_9BASI</name>
<gene>
    <name evidence="2" type="ORF">FA14DRAFT_115509</name>
</gene>
<evidence type="ECO:0000313" key="2">
    <source>
        <dbReference type="EMBL" id="PWN38344.1"/>
    </source>
</evidence>
<evidence type="ECO:0000313" key="3">
    <source>
        <dbReference type="Proteomes" id="UP000245771"/>
    </source>
</evidence>
<dbReference type="PANTHER" id="PTHR28125:SF2">
    <property type="entry name" value="MEIOTIC EXPRESSION UP-REGULATED PROTEIN 26"/>
    <property type="match status" value="1"/>
</dbReference>
<keyword evidence="3" id="KW-1185">Reference proteome</keyword>
<dbReference type="GeneID" id="37017894"/>
<feature type="non-terminal residue" evidence="2">
    <location>
        <position position="1"/>
    </location>
</feature>
<dbReference type="OrthoDB" id="5595379at2759"/>
<dbReference type="RefSeq" id="XP_025358646.1">
    <property type="nucleotide sequence ID" value="XM_025496113.1"/>
</dbReference>
<evidence type="ECO:0000259" key="1">
    <source>
        <dbReference type="Pfam" id="PF14616"/>
    </source>
</evidence>
<dbReference type="PANTHER" id="PTHR28125">
    <property type="entry name" value="MEIOTIC EXPRESSION UP-REGULATED PROTEIN 26"/>
    <property type="match status" value="1"/>
</dbReference>
<dbReference type="InterPro" id="IPR028012">
    <property type="entry name" value="Rua1_C"/>
</dbReference>
<sequence length="127" mass="15223">AVFNEPKSLLDLYTPRYTVGLGVNKQALCTICYEEGRIFWRKMKQSQYNFHLITFHGISPKSRLPFDPPVAFRKQKIVRDERNNKRREWMLQGQCHNCQKFIDMESVRDATVNVPERYFWEHAKDCH</sequence>
<organism evidence="2 3">
    <name type="scientific">Meira miltonrushii</name>
    <dbReference type="NCBI Taxonomy" id="1280837"/>
    <lineage>
        <taxon>Eukaryota</taxon>
        <taxon>Fungi</taxon>
        <taxon>Dikarya</taxon>
        <taxon>Basidiomycota</taxon>
        <taxon>Ustilaginomycotina</taxon>
        <taxon>Exobasidiomycetes</taxon>
        <taxon>Exobasidiales</taxon>
        <taxon>Brachybasidiaceae</taxon>
        <taxon>Meira</taxon>
    </lineage>
</organism>
<feature type="domain" description="Transcription regulator Rua1 C-terminal" evidence="1">
    <location>
        <begin position="10"/>
        <end position="127"/>
    </location>
</feature>
<protein>
    <recommendedName>
        <fullName evidence="1">Transcription regulator Rua1 C-terminal domain-containing protein</fullName>
    </recommendedName>
</protein>
<proteinExistence type="predicted"/>
<dbReference type="STRING" id="1280837.A0A316VM29"/>
<feature type="non-terminal residue" evidence="2">
    <location>
        <position position="127"/>
    </location>
</feature>
<dbReference type="Proteomes" id="UP000245771">
    <property type="component" value="Unassembled WGS sequence"/>
</dbReference>
<reference evidence="2 3" key="1">
    <citation type="journal article" date="2018" name="Mol. Biol. Evol.">
        <title>Broad Genomic Sampling Reveals a Smut Pathogenic Ancestry of the Fungal Clade Ustilaginomycotina.</title>
        <authorList>
            <person name="Kijpornyongpan T."/>
            <person name="Mondo S.J."/>
            <person name="Barry K."/>
            <person name="Sandor L."/>
            <person name="Lee J."/>
            <person name="Lipzen A."/>
            <person name="Pangilinan J."/>
            <person name="LaButti K."/>
            <person name="Hainaut M."/>
            <person name="Henrissat B."/>
            <person name="Grigoriev I.V."/>
            <person name="Spatafora J.W."/>
            <person name="Aime M.C."/>
        </authorList>
    </citation>
    <scope>NUCLEOTIDE SEQUENCE [LARGE SCALE GENOMIC DNA]</scope>
    <source>
        <strain evidence="2 3">MCA 3882</strain>
    </source>
</reference>
<dbReference type="Pfam" id="PF14616">
    <property type="entry name" value="Rua1_C"/>
    <property type="match status" value="1"/>
</dbReference>
<accession>A0A316VM29</accession>
<dbReference type="InParanoid" id="A0A316VM29"/>
<dbReference type="AlphaFoldDB" id="A0A316VM29"/>